<evidence type="ECO:0000259" key="8">
    <source>
        <dbReference type="PROSITE" id="PS51092"/>
    </source>
</evidence>
<evidence type="ECO:0000256" key="4">
    <source>
        <dbReference type="ARBA" id="ARBA00022737"/>
    </source>
</evidence>
<evidence type="ECO:0000259" key="9">
    <source>
        <dbReference type="PROSITE" id="PS51670"/>
    </source>
</evidence>
<dbReference type="EMBL" id="CAXKWB010032986">
    <property type="protein sequence ID" value="CAL4142151.1"/>
    <property type="molecule type" value="Genomic_DNA"/>
</dbReference>
<feature type="signal peptide" evidence="7">
    <location>
        <begin position="1"/>
        <end position="19"/>
    </location>
</feature>
<name>A0AAV2RSY0_MEGNR</name>
<dbReference type="Gene3D" id="2.10.10.10">
    <property type="entry name" value="Fibronectin, type II, collagen-binding"/>
    <property type="match status" value="2"/>
</dbReference>
<evidence type="ECO:0000256" key="3">
    <source>
        <dbReference type="ARBA" id="ARBA00022525"/>
    </source>
</evidence>
<dbReference type="PROSITE" id="PS51670">
    <property type="entry name" value="SHKT"/>
    <property type="match status" value="1"/>
</dbReference>
<comment type="caution">
    <text evidence="6">Lacks conserved residue(s) required for the propagation of feature annotation.</text>
</comment>
<dbReference type="SMART" id="SM00254">
    <property type="entry name" value="ShKT"/>
    <property type="match status" value="1"/>
</dbReference>
<evidence type="ECO:0000313" key="11">
    <source>
        <dbReference type="Proteomes" id="UP001497623"/>
    </source>
</evidence>
<sequence>MALLGGTLLVALVVTTCNSQGGNSNCKFPFIFKGTIYTKCTTDHAPDGKPWCSTQTDNQNNHIPGGNFRQCSCQDKHGNCAGWGAAGECQANPAFMDDNCARTCNICASRRTSSKNCQFPFIYKEITYTACTKINDPEDKLWCSTKTDNQNNHIPGGNYMHCPSN</sequence>
<dbReference type="PROSITE" id="PS51092">
    <property type="entry name" value="FN2_2"/>
    <property type="match status" value="2"/>
</dbReference>
<protein>
    <submittedName>
        <fullName evidence="10">Uncharacterized protein</fullName>
    </submittedName>
</protein>
<dbReference type="InterPro" id="IPR051666">
    <property type="entry name" value="SP_Capacitation_Regulator"/>
</dbReference>
<feature type="disulfide bond" evidence="6">
    <location>
        <begin position="117"/>
        <end position="143"/>
    </location>
</feature>
<reference evidence="10 11" key="1">
    <citation type="submission" date="2024-05" db="EMBL/GenBank/DDBJ databases">
        <authorList>
            <person name="Wallberg A."/>
        </authorList>
    </citation>
    <scope>NUCLEOTIDE SEQUENCE [LARGE SCALE GENOMIC DNA]</scope>
</reference>
<accession>A0AAV2RSY0</accession>
<dbReference type="PANTHER" id="PTHR22918">
    <property type="entry name" value="SEMINAL PLASMA PROTEIN"/>
    <property type="match status" value="1"/>
</dbReference>
<feature type="domain" description="Fibronectin type-II" evidence="8">
    <location>
        <begin position="21"/>
        <end position="73"/>
    </location>
</feature>
<evidence type="ECO:0000256" key="1">
    <source>
        <dbReference type="ARBA" id="ARBA00004613"/>
    </source>
</evidence>
<proteinExistence type="inferred from homology"/>
<dbReference type="InterPro" id="IPR000562">
    <property type="entry name" value="FN_type2_dom"/>
</dbReference>
<dbReference type="SUPFAM" id="SSF57440">
    <property type="entry name" value="Kringle-like"/>
    <property type="match status" value="2"/>
</dbReference>
<dbReference type="InterPro" id="IPR013806">
    <property type="entry name" value="Kringle-like"/>
</dbReference>
<evidence type="ECO:0000256" key="6">
    <source>
        <dbReference type="PROSITE-ProRule" id="PRU00479"/>
    </source>
</evidence>
<dbReference type="Pfam" id="PF01549">
    <property type="entry name" value="ShK"/>
    <property type="match status" value="1"/>
</dbReference>
<feature type="chain" id="PRO_5043405090" evidence="7">
    <location>
        <begin position="20"/>
        <end position="165"/>
    </location>
</feature>
<keyword evidence="4" id="KW-0677">Repeat</keyword>
<keyword evidence="11" id="KW-1185">Reference proteome</keyword>
<comment type="subcellular location">
    <subcellularLocation>
        <location evidence="1">Secreted</location>
    </subcellularLocation>
</comment>
<keyword evidence="7" id="KW-0732">Signal</keyword>
<dbReference type="InterPro" id="IPR036943">
    <property type="entry name" value="FN_type2_sf"/>
</dbReference>
<feature type="non-terminal residue" evidence="10">
    <location>
        <position position="165"/>
    </location>
</feature>
<gene>
    <name evidence="10" type="ORF">MNOR_LOCUS29034</name>
</gene>
<evidence type="ECO:0000313" key="10">
    <source>
        <dbReference type="EMBL" id="CAL4142151.1"/>
    </source>
</evidence>
<evidence type="ECO:0000256" key="2">
    <source>
        <dbReference type="ARBA" id="ARBA00010011"/>
    </source>
</evidence>
<dbReference type="GO" id="GO:0009986">
    <property type="term" value="C:cell surface"/>
    <property type="evidence" value="ECO:0007669"/>
    <property type="project" value="TreeGrafter"/>
</dbReference>
<dbReference type="AlphaFoldDB" id="A0AAV2RSY0"/>
<dbReference type="InterPro" id="IPR003582">
    <property type="entry name" value="ShKT_dom"/>
</dbReference>
<dbReference type="Proteomes" id="UP001497623">
    <property type="component" value="Unassembled WGS sequence"/>
</dbReference>
<dbReference type="GO" id="GO:0005576">
    <property type="term" value="C:extracellular region"/>
    <property type="evidence" value="ECO:0007669"/>
    <property type="project" value="UniProtKB-SubCell"/>
</dbReference>
<keyword evidence="5 6" id="KW-1015">Disulfide bond</keyword>
<dbReference type="SMART" id="SM00059">
    <property type="entry name" value="FN2"/>
    <property type="match status" value="2"/>
</dbReference>
<feature type="domain" description="Fibronectin type-II" evidence="8">
    <location>
        <begin position="112"/>
        <end position="164"/>
    </location>
</feature>
<comment type="caution">
    <text evidence="10">The sequence shown here is derived from an EMBL/GenBank/DDBJ whole genome shotgun (WGS) entry which is preliminary data.</text>
</comment>
<dbReference type="Pfam" id="PF00040">
    <property type="entry name" value="fn2"/>
    <property type="match status" value="2"/>
</dbReference>
<organism evidence="10 11">
    <name type="scientific">Meganyctiphanes norvegica</name>
    <name type="common">Northern krill</name>
    <name type="synonym">Thysanopoda norvegica</name>
    <dbReference type="NCBI Taxonomy" id="48144"/>
    <lineage>
        <taxon>Eukaryota</taxon>
        <taxon>Metazoa</taxon>
        <taxon>Ecdysozoa</taxon>
        <taxon>Arthropoda</taxon>
        <taxon>Crustacea</taxon>
        <taxon>Multicrustacea</taxon>
        <taxon>Malacostraca</taxon>
        <taxon>Eumalacostraca</taxon>
        <taxon>Eucarida</taxon>
        <taxon>Euphausiacea</taxon>
        <taxon>Euphausiidae</taxon>
        <taxon>Meganyctiphanes</taxon>
    </lineage>
</organism>
<comment type="similarity">
    <text evidence="2">Belongs to the seminal plasma protein family.</text>
</comment>
<keyword evidence="3" id="KW-0964">Secreted</keyword>
<evidence type="ECO:0000256" key="5">
    <source>
        <dbReference type="ARBA" id="ARBA00023157"/>
    </source>
</evidence>
<feature type="disulfide bond" evidence="6">
    <location>
        <begin position="26"/>
        <end position="52"/>
    </location>
</feature>
<evidence type="ECO:0000256" key="7">
    <source>
        <dbReference type="SAM" id="SignalP"/>
    </source>
</evidence>
<dbReference type="PANTHER" id="PTHR22918:SF1">
    <property type="entry name" value="FIBRONECTIN TYPE-II DOMAIN-CONTAINING PROTEIN"/>
    <property type="match status" value="1"/>
</dbReference>
<feature type="domain" description="ShKT" evidence="9">
    <location>
        <begin position="71"/>
        <end position="107"/>
    </location>
</feature>
<dbReference type="GO" id="GO:0008201">
    <property type="term" value="F:heparin binding"/>
    <property type="evidence" value="ECO:0007669"/>
    <property type="project" value="TreeGrafter"/>
</dbReference>